<dbReference type="Proteomes" id="UP000031668">
    <property type="component" value="Unassembled WGS sequence"/>
</dbReference>
<proteinExistence type="predicted"/>
<keyword evidence="2" id="KW-0677">Repeat</keyword>
<dbReference type="PANTHER" id="PTHR46428:SF1">
    <property type="entry name" value="KELCH DOMAIN-CONTAINING PROTEIN 10"/>
    <property type="match status" value="1"/>
</dbReference>
<dbReference type="SUPFAM" id="SSF117281">
    <property type="entry name" value="Kelch motif"/>
    <property type="match status" value="1"/>
</dbReference>
<dbReference type="GO" id="GO:0032874">
    <property type="term" value="P:positive regulation of stress-activated MAPK cascade"/>
    <property type="evidence" value="ECO:0007669"/>
    <property type="project" value="TreeGrafter"/>
</dbReference>
<gene>
    <name evidence="3" type="ORF">RF11_05936</name>
</gene>
<dbReference type="AlphaFoldDB" id="A0A0C2MXH2"/>
<organism evidence="3 4">
    <name type="scientific">Thelohanellus kitauei</name>
    <name type="common">Myxosporean</name>
    <dbReference type="NCBI Taxonomy" id="669202"/>
    <lineage>
        <taxon>Eukaryota</taxon>
        <taxon>Metazoa</taxon>
        <taxon>Cnidaria</taxon>
        <taxon>Myxozoa</taxon>
        <taxon>Myxosporea</taxon>
        <taxon>Bivalvulida</taxon>
        <taxon>Platysporina</taxon>
        <taxon>Myxobolidae</taxon>
        <taxon>Thelohanellus</taxon>
    </lineage>
</organism>
<dbReference type="Gene3D" id="2.120.10.80">
    <property type="entry name" value="Kelch-type beta propeller"/>
    <property type="match status" value="2"/>
</dbReference>
<dbReference type="PANTHER" id="PTHR46428">
    <property type="entry name" value="KELCH DOMAIN-CONTAINING PROTEIN 10"/>
    <property type="match status" value="1"/>
</dbReference>
<sequence length="348" mass="40701">MNIDHESFAFEERIGLCVTSIRQYLIIYGGRIGYLNTETCNELWIYNTINGTCRRYPVPDEISRKNTNSSICTVENKVYLFGSLLRPLPDGTTYSLVSFDTSNFSWQDLSRFTNDDQQYSPPRMLESLLFYHDDSLYILGRIEHVRGDFIVSMCKLSLLTNIWSPVEQNGPTPIYIHEFNGTVFNNKLYTFGFTQGDGPEQYRFINIFDFYNNTWTSRETKSKTQMYPEPRFLESFAYSRSYIFISGGNGLGTYFSDIWRIDLENLEWIKLEITHERSVSMHGMAIIDDCYLYSFGGMRVEDYTPNTFERFILRPPTLYRLCLEYISRSPDLRSLTDFLPASIVDELD</sequence>
<name>A0A0C2MXH2_THEKT</name>
<evidence type="ECO:0000313" key="3">
    <source>
        <dbReference type="EMBL" id="KII72046.1"/>
    </source>
</evidence>
<dbReference type="InterPro" id="IPR052125">
    <property type="entry name" value="KLHDC10"/>
</dbReference>
<comment type="caution">
    <text evidence="3">The sequence shown here is derived from an EMBL/GenBank/DDBJ whole genome shotgun (WGS) entry which is preliminary data.</text>
</comment>
<keyword evidence="1" id="KW-0880">Kelch repeat</keyword>
<dbReference type="EMBL" id="JWZT01001432">
    <property type="protein sequence ID" value="KII72046.1"/>
    <property type="molecule type" value="Genomic_DNA"/>
</dbReference>
<protein>
    <submittedName>
        <fullName evidence="3">Kelch domain-containing protein 10</fullName>
    </submittedName>
</protein>
<dbReference type="Pfam" id="PF24681">
    <property type="entry name" value="Kelch_KLHDC2_KLHL20_DRC7"/>
    <property type="match status" value="1"/>
</dbReference>
<dbReference type="OrthoDB" id="7676067at2759"/>
<dbReference type="InterPro" id="IPR015915">
    <property type="entry name" value="Kelch-typ_b-propeller"/>
</dbReference>
<evidence type="ECO:0000256" key="2">
    <source>
        <dbReference type="ARBA" id="ARBA00022737"/>
    </source>
</evidence>
<evidence type="ECO:0000313" key="4">
    <source>
        <dbReference type="Proteomes" id="UP000031668"/>
    </source>
</evidence>
<evidence type="ECO:0000256" key="1">
    <source>
        <dbReference type="ARBA" id="ARBA00022441"/>
    </source>
</evidence>
<keyword evidence="4" id="KW-1185">Reference proteome</keyword>
<accession>A0A0C2MXH2</accession>
<reference evidence="3 4" key="1">
    <citation type="journal article" date="2014" name="Genome Biol. Evol.">
        <title>The genome of the myxosporean Thelohanellus kitauei shows adaptations to nutrient acquisition within its fish host.</title>
        <authorList>
            <person name="Yang Y."/>
            <person name="Xiong J."/>
            <person name="Zhou Z."/>
            <person name="Huo F."/>
            <person name="Miao W."/>
            <person name="Ran C."/>
            <person name="Liu Y."/>
            <person name="Zhang J."/>
            <person name="Feng J."/>
            <person name="Wang M."/>
            <person name="Wang M."/>
            <person name="Wang L."/>
            <person name="Yao B."/>
        </authorList>
    </citation>
    <scope>NUCLEOTIDE SEQUENCE [LARGE SCALE GENOMIC DNA]</scope>
    <source>
        <strain evidence="3">Wuqing</strain>
    </source>
</reference>